<accession>A0A2C9V006</accession>
<name>A0A2C9V006_MANES</name>
<evidence type="ECO:0000313" key="1">
    <source>
        <dbReference type="EMBL" id="OAY36596.1"/>
    </source>
</evidence>
<sequence>MLNGVYKWHTGLKPGKPIRKNRSNINCCFFVMGSSLLWEWFPISEKLNRQKLLNIFC</sequence>
<proteinExistence type="predicted"/>
<gene>
    <name evidence="1" type="ORF">MANES_11G033000</name>
</gene>
<reference evidence="1" key="1">
    <citation type="submission" date="2016-02" db="EMBL/GenBank/DDBJ databases">
        <title>WGS assembly of Manihot esculenta.</title>
        <authorList>
            <person name="Bredeson J.V."/>
            <person name="Prochnik S.E."/>
            <person name="Lyons J.B."/>
            <person name="Schmutz J."/>
            <person name="Grimwood J."/>
            <person name="Vrebalov J."/>
            <person name="Bart R.S."/>
            <person name="Amuge T."/>
            <person name="Ferguson M.E."/>
            <person name="Green R."/>
            <person name="Putnam N."/>
            <person name="Stites J."/>
            <person name="Rounsley S."/>
            <person name="Rokhsar D.S."/>
        </authorList>
    </citation>
    <scope>NUCLEOTIDE SEQUENCE [LARGE SCALE GENOMIC DNA]</scope>
    <source>
        <tissue evidence="1">Leaf</tissue>
    </source>
</reference>
<dbReference type="EMBL" id="CM004397">
    <property type="protein sequence ID" value="OAY36596.1"/>
    <property type="molecule type" value="Genomic_DNA"/>
</dbReference>
<protein>
    <submittedName>
        <fullName evidence="1">Uncharacterized protein</fullName>
    </submittedName>
</protein>
<dbReference type="AlphaFoldDB" id="A0A2C9V006"/>
<organism evidence="1">
    <name type="scientific">Manihot esculenta</name>
    <name type="common">Cassava</name>
    <name type="synonym">Jatropha manihot</name>
    <dbReference type="NCBI Taxonomy" id="3983"/>
    <lineage>
        <taxon>Eukaryota</taxon>
        <taxon>Viridiplantae</taxon>
        <taxon>Streptophyta</taxon>
        <taxon>Embryophyta</taxon>
        <taxon>Tracheophyta</taxon>
        <taxon>Spermatophyta</taxon>
        <taxon>Magnoliopsida</taxon>
        <taxon>eudicotyledons</taxon>
        <taxon>Gunneridae</taxon>
        <taxon>Pentapetalae</taxon>
        <taxon>rosids</taxon>
        <taxon>fabids</taxon>
        <taxon>Malpighiales</taxon>
        <taxon>Euphorbiaceae</taxon>
        <taxon>Crotonoideae</taxon>
        <taxon>Manihoteae</taxon>
        <taxon>Manihot</taxon>
    </lineage>
</organism>